<gene>
    <name evidence="2" type="ORF">SAMN06296241_1923</name>
</gene>
<proteinExistence type="predicted"/>
<dbReference type="Proteomes" id="UP000219193">
    <property type="component" value="Unassembled WGS sequence"/>
</dbReference>
<accession>A0A285X6F6</accession>
<evidence type="ECO:0000256" key="1">
    <source>
        <dbReference type="SAM" id="SignalP"/>
    </source>
</evidence>
<dbReference type="EMBL" id="OCMF01000002">
    <property type="protein sequence ID" value="SOC80374.1"/>
    <property type="molecule type" value="Genomic_DNA"/>
</dbReference>
<evidence type="ECO:0008006" key="4">
    <source>
        <dbReference type="Google" id="ProtNLM"/>
    </source>
</evidence>
<dbReference type="OrthoDB" id="972683at2"/>
<dbReference type="RefSeq" id="WP_097056150.1">
    <property type="nucleotide sequence ID" value="NZ_OCMF01000002.1"/>
</dbReference>
<feature type="signal peptide" evidence="1">
    <location>
        <begin position="1"/>
        <end position="23"/>
    </location>
</feature>
<keyword evidence="1" id="KW-0732">Signal</keyword>
<sequence length="311" mass="34292">MKTIKFYLSFVAVFAMLFTSCSKDDSSSTTTDSDKATLSFGAIVQDLTAKNTNRQSAIEDMPDCSDEEAAYVEIVLMQGENAVVGTADNPYRVNLVSGQVFTEEDAALELTPGNYSLTHFSVYSADGTLLWLAPKGGALAEFVNNSLPMDIALGAGVKKYVDVSVLCYDNRDVNEYGYQFFELDINEAFEFCFFANYCSPDGRHYPARYAVTLSIDGEILYEGVENNVGRNEDGDLYADALCFALPNLDEYGDNEDYIDYTLTLLDWTGEADAYGDVAPMTISGSLSRADIMANFSGDDDVEYEHFRFGCE</sequence>
<feature type="chain" id="PRO_5012673640" description="DUF4382 domain-containing protein" evidence="1">
    <location>
        <begin position="24"/>
        <end position="311"/>
    </location>
</feature>
<protein>
    <recommendedName>
        <fullName evidence="4">DUF4382 domain-containing protein</fullName>
    </recommendedName>
</protein>
<organism evidence="2 3">
    <name type="scientific">Salinimicrobium sediminis</name>
    <dbReference type="NCBI Taxonomy" id="1343891"/>
    <lineage>
        <taxon>Bacteria</taxon>
        <taxon>Pseudomonadati</taxon>
        <taxon>Bacteroidota</taxon>
        <taxon>Flavobacteriia</taxon>
        <taxon>Flavobacteriales</taxon>
        <taxon>Flavobacteriaceae</taxon>
        <taxon>Salinimicrobium</taxon>
    </lineage>
</organism>
<evidence type="ECO:0000313" key="3">
    <source>
        <dbReference type="Proteomes" id="UP000219193"/>
    </source>
</evidence>
<keyword evidence="3" id="KW-1185">Reference proteome</keyword>
<dbReference type="AlphaFoldDB" id="A0A285X6F6"/>
<name>A0A285X6F6_9FLAO</name>
<reference evidence="3" key="1">
    <citation type="submission" date="2017-09" db="EMBL/GenBank/DDBJ databases">
        <authorList>
            <person name="Varghese N."/>
            <person name="Submissions S."/>
        </authorList>
    </citation>
    <scope>NUCLEOTIDE SEQUENCE [LARGE SCALE GENOMIC DNA]</scope>
    <source>
        <strain evidence="3">CGMCC 1.12641</strain>
    </source>
</reference>
<dbReference type="PROSITE" id="PS51257">
    <property type="entry name" value="PROKAR_LIPOPROTEIN"/>
    <property type="match status" value="1"/>
</dbReference>
<evidence type="ECO:0000313" key="2">
    <source>
        <dbReference type="EMBL" id="SOC80374.1"/>
    </source>
</evidence>